<evidence type="ECO:0008006" key="3">
    <source>
        <dbReference type="Google" id="ProtNLM"/>
    </source>
</evidence>
<name>A0A4X1T316_PIG</name>
<dbReference type="Proteomes" id="UP000314985">
    <property type="component" value="Chromosome 7"/>
</dbReference>
<proteinExistence type="predicted"/>
<accession>A0A4X1T316</accession>
<reference evidence="1 2" key="1">
    <citation type="submission" date="2017-08" db="EMBL/GenBank/DDBJ databases">
        <title>USMARCv1.0.</title>
        <authorList>
            <person name="Hannum G.I."/>
            <person name="Koren S."/>
            <person name="Schroeder S.G."/>
            <person name="Chin S.C."/>
            <person name="Nonneman D.J."/>
            <person name="Becker S.A."/>
            <person name="Rosen B.D."/>
            <person name="Bickhart D.M."/>
            <person name="Putnam N.H."/>
            <person name="Green R.E."/>
            <person name="Tuggle C.K."/>
            <person name="Liu H."/>
            <person name="Rohrer G.A."/>
            <person name="Warr A."/>
            <person name="Hall R."/>
            <person name="Kim K."/>
            <person name="Hume D.A."/>
            <person name="Talbot R."/>
            <person name="Chow W."/>
            <person name="Howe K."/>
            <person name="Schwartz A.S."/>
            <person name="Watson M."/>
            <person name="Archibald A.L."/>
            <person name="Phillippy A.M."/>
            <person name="Smith T.P.L."/>
        </authorList>
    </citation>
    <scope>NUCLEOTIDE SEQUENCE [LARGE SCALE GENOMIC DNA]</scope>
</reference>
<evidence type="ECO:0000313" key="1">
    <source>
        <dbReference type="Ensembl" id="ENSSSCP00070010149.1"/>
    </source>
</evidence>
<dbReference type="PANTHER" id="PTHR19446">
    <property type="entry name" value="REVERSE TRANSCRIPTASES"/>
    <property type="match status" value="1"/>
</dbReference>
<protein>
    <recommendedName>
        <fullName evidence="3">Reverse transcriptase domain-containing protein</fullName>
    </recommendedName>
</protein>
<reference evidence="1" key="2">
    <citation type="submission" date="2025-08" db="UniProtKB">
        <authorList>
            <consortium name="Ensembl"/>
        </authorList>
    </citation>
    <scope>IDENTIFICATION</scope>
</reference>
<sequence>MQVRSLASLSGLKIQHCSEQWCRPEIKKEIKNYLETNDNEDTTSQNLWDAAKAVLRGKFIAIQAFLKKEERSQMDNLTLHLNELEKEEQKSPKVSRRKEIIKIKEEINKIETQKTIETINKTKSWFFEKVNKIDKPLEVKDLYAENYKTLIKEIKEDVKKWKDIPRSWIGKINIVKMAILPKAIYRFNAIPIKLPRTLFTELEQTIQTFIWNHKRPRIAKAILRNKNQAGGITLPDFKKYYEATVIKTVWYWYQNRQTDQWNRIENPEINPDTYGQFIFDKGGRNIKWEKESLFSKHCWETWTATACKSMKLEHTLTPCTKTNSKWLRDLNIRQDTIKLLEENRGKTFSDITLMNTFSGHSPKATEIKAKISQWDLIKLKSFCTAKETKKKTKKQLTEWEKIVSNDATDKGLISSIYKQLIQLNSKKANNPIAKWAKDLNRHFSKEDVQMYKDVQDVQGRCIST</sequence>
<organism evidence="1 2">
    <name type="scientific">Sus scrofa</name>
    <name type="common">Pig</name>
    <dbReference type="NCBI Taxonomy" id="9823"/>
    <lineage>
        <taxon>Eukaryota</taxon>
        <taxon>Metazoa</taxon>
        <taxon>Chordata</taxon>
        <taxon>Craniata</taxon>
        <taxon>Vertebrata</taxon>
        <taxon>Euteleostomi</taxon>
        <taxon>Mammalia</taxon>
        <taxon>Eutheria</taxon>
        <taxon>Laurasiatheria</taxon>
        <taxon>Artiodactyla</taxon>
        <taxon>Suina</taxon>
        <taxon>Suidae</taxon>
        <taxon>Sus</taxon>
    </lineage>
</organism>
<dbReference type="AlphaFoldDB" id="A0A4X1T316"/>
<evidence type="ECO:0000313" key="2">
    <source>
        <dbReference type="Proteomes" id="UP000314985"/>
    </source>
</evidence>
<dbReference type="Ensembl" id="ENSSSCT00070012340.1">
    <property type="protein sequence ID" value="ENSSSCP00070010149.1"/>
    <property type="gene ID" value="ENSSSCG00070006453.1"/>
</dbReference>